<organism evidence="2 3">
    <name type="scientific">Effrenium voratum</name>
    <dbReference type="NCBI Taxonomy" id="2562239"/>
    <lineage>
        <taxon>Eukaryota</taxon>
        <taxon>Sar</taxon>
        <taxon>Alveolata</taxon>
        <taxon>Dinophyceae</taxon>
        <taxon>Suessiales</taxon>
        <taxon>Symbiodiniaceae</taxon>
        <taxon>Effrenium</taxon>
    </lineage>
</organism>
<dbReference type="Proteomes" id="UP001178507">
    <property type="component" value="Unassembled WGS sequence"/>
</dbReference>
<evidence type="ECO:0000313" key="2">
    <source>
        <dbReference type="EMBL" id="CAJ1383270.1"/>
    </source>
</evidence>
<evidence type="ECO:0008006" key="4">
    <source>
        <dbReference type="Google" id="ProtNLM"/>
    </source>
</evidence>
<dbReference type="Gene3D" id="3.60.15.10">
    <property type="entry name" value="Ribonuclease Z/Hydroxyacylglutathione hydrolase-like"/>
    <property type="match status" value="1"/>
</dbReference>
<feature type="region of interest" description="Disordered" evidence="1">
    <location>
        <begin position="1"/>
        <end position="24"/>
    </location>
</feature>
<comment type="caution">
    <text evidence="2">The sequence shown here is derived from an EMBL/GenBank/DDBJ whole genome shotgun (WGS) entry which is preliminary data.</text>
</comment>
<gene>
    <name evidence="2" type="ORF">EVOR1521_LOCUS10429</name>
</gene>
<sequence length="300" mass="32820">MAPQTFGRTARSGPGQSVVHQQPSDTQEVDRALEAMISCPTGSIRTRAPVARAKEVLDSFPLAVDVDGLPHVFHLGYHSKKSFGAASYFVAGRAAGGALNVMFDSPRFSSKLASLLEEAGGIDFMVLSHKDDVADHIQWKKRFPEMRRVMHVADVRGPDAWPYIDMTEIEEQLSHSEGSITLLAAEGFTGGEGVAFTGDHLALNGRLGRLDGFARYSEDHDLQADSMLKLADEDFLWILPGHGRRVHFASATERRQRLQKAAEEYREDPKAPAVSGVGRLIQSGALVNPFNNNGLVLWSI</sequence>
<reference evidence="2" key="1">
    <citation type="submission" date="2023-08" db="EMBL/GenBank/DDBJ databases">
        <authorList>
            <person name="Chen Y."/>
            <person name="Shah S."/>
            <person name="Dougan E. K."/>
            <person name="Thang M."/>
            <person name="Chan C."/>
        </authorList>
    </citation>
    <scope>NUCLEOTIDE SEQUENCE</scope>
</reference>
<dbReference type="Pfam" id="PF13370">
    <property type="entry name" value="Fer4_13"/>
    <property type="match status" value="1"/>
</dbReference>
<dbReference type="PANTHER" id="PTHR42773:SF1">
    <property type="entry name" value="METALLO-BETA-LACTAMASE FAMILY PROTEIN"/>
    <property type="match status" value="1"/>
</dbReference>
<dbReference type="EMBL" id="CAUJNA010001001">
    <property type="protein sequence ID" value="CAJ1383270.1"/>
    <property type="molecule type" value="Genomic_DNA"/>
</dbReference>
<dbReference type="InterPro" id="IPR036866">
    <property type="entry name" value="RibonucZ/Hydroxyglut_hydro"/>
</dbReference>
<protein>
    <recommendedName>
        <fullName evidence="4">Metallo-beta-lactamase domain-containing protein</fullName>
    </recommendedName>
</protein>
<dbReference type="AlphaFoldDB" id="A0AA36I942"/>
<feature type="compositionally biased region" description="Polar residues" evidence="1">
    <location>
        <begin position="14"/>
        <end position="24"/>
    </location>
</feature>
<dbReference type="SUPFAM" id="SSF56281">
    <property type="entry name" value="Metallo-hydrolase/oxidoreductase"/>
    <property type="match status" value="1"/>
</dbReference>
<evidence type="ECO:0000313" key="3">
    <source>
        <dbReference type="Proteomes" id="UP001178507"/>
    </source>
</evidence>
<accession>A0AA36I942</accession>
<dbReference type="PANTHER" id="PTHR42773">
    <property type="entry name" value="METALLO-BETA-LACTAMASE-RELATED"/>
    <property type="match status" value="1"/>
</dbReference>
<name>A0AA36I942_9DINO</name>
<evidence type="ECO:0000256" key="1">
    <source>
        <dbReference type="SAM" id="MobiDB-lite"/>
    </source>
</evidence>
<keyword evidence="3" id="KW-1185">Reference proteome</keyword>
<proteinExistence type="predicted"/>